<evidence type="ECO:0000313" key="2">
    <source>
        <dbReference type="EMBL" id="MDN5202726.1"/>
    </source>
</evidence>
<reference evidence="2" key="1">
    <citation type="submission" date="2023-06" db="EMBL/GenBank/DDBJ databases">
        <title>Genomic of Parafulvivirga corallium.</title>
        <authorList>
            <person name="Wang G."/>
        </authorList>
    </citation>
    <scope>NUCLEOTIDE SEQUENCE</scope>
    <source>
        <strain evidence="2">BMA10</strain>
    </source>
</reference>
<dbReference type="Proteomes" id="UP001172082">
    <property type="component" value="Unassembled WGS sequence"/>
</dbReference>
<keyword evidence="1" id="KW-1133">Transmembrane helix</keyword>
<feature type="transmembrane region" description="Helical" evidence="1">
    <location>
        <begin position="7"/>
        <end position="29"/>
    </location>
</feature>
<gene>
    <name evidence="2" type="ORF">QQ008_15160</name>
</gene>
<protein>
    <recommendedName>
        <fullName evidence="4">Secreted protein</fullName>
    </recommendedName>
</protein>
<sequence length="104" mass="12151">MKKHLRIGVIFIAVYFFMLPFVFAIHAAIHHEFSNRHQCQGDTIIVQEDINCEWCDLYYTQKIESQDSNILFFDNAFSDYYAQNITFTHGTADYQPPLRGPPSV</sequence>
<dbReference type="EMBL" id="JAUJEA010000005">
    <property type="protein sequence ID" value="MDN5202726.1"/>
    <property type="molecule type" value="Genomic_DNA"/>
</dbReference>
<name>A0ABT8KPR4_9BACT</name>
<evidence type="ECO:0008006" key="4">
    <source>
        <dbReference type="Google" id="ProtNLM"/>
    </source>
</evidence>
<keyword evidence="1" id="KW-0472">Membrane</keyword>
<proteinExistence type="predicted"/>
<organism evidence="2 3">
    <name type="scientific">Splendidivirga corallicola</name>
    <dbReference type="NCBI Taxonomy" id="3051826"/>
    <lineage>
        <taxon>Bacteria</taxon>
        <taxon>Pseudomonadati</taxon>
        <taxon>Bacteroidota</taxon>
        <taxon>Cytophagia</taxon>
        <taxon>Cytophagales</taxon>
        <taxon>Splendidivirgaceae</taxon>
        <taxon>Splendidivirga</taxon>
    </lineage>
</organism>
<comment type="caution">
    <text evidence="2">The sequence shown here is derived from an EMBL/GenBank/DDBJ whole genome shotgun (WGS) entry which is preliminary data.</text>
</comment>
<evidence type="ECO:0000256" key="1">
    <source>
        <dbReference type="SAM" id="Phobius"/>
    </source>
</evidence>
<accession>A0ABT8KPR4</accession>
<dbReference type="RefSeq" id="WP_346752748.1">
    <property type="nucleotide sequence ID" value="NZ_JAUJEA010000005.1"/>
</dbReference>
<keyword evidence="3" id="KW-1185">Reference proteome</keyword>
<evidence type="ECO:0000313" key="3">
    <source>
        <dbReference type="Proteomes" id="UP001172082"/>
    </source>
</evidence>
<keyword evidence="1" id="KW-0812">Transmembrane</keyword>